<feature type="compositionally biased region" description="Acidic residues" evidence="1">
    <location>
        <begin position="93"/>
        <end position="141"/>
    </location>
</feature>
<name>A0AAD8SV21_LOLMU</name>
<keyword evidence="3" id="KW-1185">Reference proteome</keyword>
<evidence type="ECO:0000313" key="3">
    <source>
        <dbReference type="Proteomes" id="UP001231189"/>
    </source>
</evidence>
<reference evidence="2" key="1">
    <citation type="submission" date="2023-07" db="EMBL/GenBank/DDBJ databases">
        <title>A chromosome-level genome assembly of Lolium multiflorum.</title>
        <authorList>
            <person name="Chen Y."/>
            <person name="Copetti D."/>
            <person name="Kolliker R."/>
            <person name="Studer B."/>
        </authorList>
    </citation>
    <scope>NUCLEOTIDE SEQUENCE</scope>
    <source>
        <strain evidence="2">02402/16</strain>
        <tissue evidence="2">Leaf</tissue>
    </source>
</reference>
<sequence length="155" mass="17882">MEYLLHHTHTHKDHARMRCDMQEIVIESLRAHLAAVHSDLASECKMRFATRRRVSRLKAKDASLETLTTEMEARIEELGDDIEDLRKENEALLSDDDNYDEDMDMEPDTEVEAFINNEDEEPEVLMSDEDPEEPPFNDEDAPPALEGPVVDVEDE</sequence>
<proteinExistence type="predicted"/>
<feature type="region of interest" description="Disordered" evidence="1">
    <location>
        <begin position="88"/>
        <end position="155"/>
    </location>
</feature>
<evidence type="ECO:0000256" key="1">
    <source>
        <dbReference type="SAM" id="MobiDB-lite"/>
    </source>
</evidence>
<dbReference type="AlphaFoldDB" id="A0AAD8SV21"/>
<dbReference type="EMBL" id="JAUUTY010000003">
    <property type="protein sequence ID" value="KAK1664812.1"/>
    <property type="molecule type" value="Genomic_DNA"/>
</dbReference>
<protein>
    <submittedName>
        <fullName evidence="2">Uncharacterized protein</fullName>
    </submittedName>
</protein>
<evidence type="ECO:0000313" key="2">
    <source>
        <dbReference type="EMBL" id="KAK1664812.1"/>
    </source>
</evidence>
<comment type="caution">
    <text evidence="2">The sequence shown here is derived from an EMBL/GenBank/DDBJ whole genome shotgun (WGS) entry which is preliminary data.</text>
</comment>
<organism evidence="2 3">
    <name type="scientific">Lolium multiflorum</name>
    <name type="common">Italian ryegrass</name>
    <name type="synonym">Lolium perenne subsp. multiflorum</name>
    <dbReference type="NCBI Taxonomy" id="4521"/>
    <lineage>
        <taxon>Eukaryota</taxon>
        <taxon>Viridiplantae</taxon>
        <taxon>Streptophyta</taxon>
        <taxon>Embryophyta</taxon>
        <taxon>Tracheophyta</taxon>
        <taxon>Spermatophyta</taxon>
        <taxon>Magnoliopsida</taxon>
        <taxon>Liliopsida</taxon>
        <taxon>Poales</taxon>
        <taxon>Poaceae</taxon>
        <taxon>BOP clade</taxon>
        <taxon>Pooideae</taxon>
        <taxon>Poodae</taxon>
        <taxon>Poeae</taxon>
        <taxon>Poeae Chloroplast Group 2 (Poeae type)</taxon>
        <taxon>Loliodinae</taxon>
        <taxon>Loliinae</taxon>
        <taxon>Lolium</taxon>
    </lineage>
</organism>
<accession>A0AAD8SV21</accession>
<dbReference type="Proteomes" id="UP001231189">
    <property type="component" value="Unassembled WGS sequence"/>
</dbReference>
<gene>
    <name evidence="2" type="ORF">QYE76_052971</name>
</gene>